<organism evidence="1 2">
    <name type="scientific">Tanacetum coccineum</name>
    <dbReference type="NCBI Taxonomy" id="301880"/>
    <lineage>
        <taxon>Eukaryota</taxon>
        <taxon>Viridiplantae</taxon>
        <taxon>Streptophyta</taxon>
        <taxon>Embryophyta</taxon>
        <taxon>Tracheophyta</taxon>
        <taxon>Spermatophyta</taxon>
        <taxon>Magnoliopsida</taxon>
        <taxon>eudicotyledons</taxon>
        <taxon>Gunneridae</taxon>
        <taxon>Pentapetalae</taxon>
        <taxon>asterids</taxon>
        <taxon>campanulids</taxon>
        <taxon>Asterales</taxon>
        <taxon>Asteraceae</taxon>
        <taxon>Asteroideae</taxon>
        <taxon>Anthemideae</taxon>
        <taxon>Anthemidinae</taxon>
        <taxon>Tanacetum</taxon>
    </lineage>
</organism>
<accession>A0ABQ5GNY0</accession>
<evidence type="ECO:0000313" key="2">
    <source>
        <dbReference type="Proteomes" id="UP001151760"/>
    </source>
</evidence>
<proteinExistence type="predicted"/>
<gene>
    <name evidence="1" type="ORF">Tco_1043749</name>
</gene>
<reference evidence="1" key="2">
    <citation type="submission" date="2022-01" db="EMBL/GenBank/DDBJ databases">
        <authorList>
            <person name="Yamashiro T."/>
            <person name="Shiraishi A."/>
            <person name="Satake H."/>
            <person name="Nakayama K."/>
        </authorList>
    </citation>
    <scope>NUCLEOTIDE SEQUENCE</scope>
</reference>
<dbReference type="Proteomes" id="UP001151760">
    <property type="component" value="Unassembled WGS sequence"/>
</dbReference>
<evidence type="ECO:0000313" key="1">
    <source>
        <dbReference type="EMBL" id="GJT77024.1"/>
    </source>
</evidence>
<name>A0ABQ5GNY0_9ASTR</name>
<comment type="caution">
    <text evidence="1">The sequence shown here is derived from an EMBL/GenBank/DDBJ whole genome shotgun (WGS) entry which is preliminary data.</text>
</comment>
<reference evidence="1" key="1">
    <citation type="journal article" date="2022" name="Int. J. Mol. Sci.">
        <title>Draft Genome of Tanacetum Coccineum: Genomic Comparison of Closely Related Tanacetum-Family Plants.</title>
        <authorList>
            <person name="Yamashiro T."/>
            <person name="Shiraishi A."/>
            <person name="Nakayama K."/>
            <person name="Satake H."/>
        </authorList>
    </citation>
    <scope>NUCLEOTIDE SEQUENCE</scope>
</reference>
<dbReference type="EMBL" id="BQNB010018675">
    <property type="protein sequence ID" value="GJT77024.1"/>
    <property type="molecule type" value="Genomic_DNA"/>
</dbReference>
<sequence length="165" mass="18657">MFEAKHRNGYANVAWLLAKWMKKKGVGSQAESRICCGQFIMRIARGRIFLTEDVLRGLSAPIYCRALDATTLMELIDADGRLIRGDIQPAAPRAAEHRDQRASMQDLYDKIGGIEIRQDAIERMLYKQSYHLDKYAGVFEGMAGAYDVTLQGAYNPSEYAQPQYD</sequence>
<protein>
    <submittedName>
        <fullName evidence="1">Uncharacterized protein</fullName>
    </submittedName>
</protein>
<keyword evidence="2" id="KW-1185">Reference proteome</keyword>